<dbReference type="Proteomes" id="UP000028537">
    <property type="component" value="Unassembled WGS sequence"/>
</dbReference>
<evidence type="ECO:0000313" key="1">
    <source>
        <dbReference type="EMBL" id="KEZ23907.1"/>
    </source>
</evidence>
<keyword evidence="2" id="KW-1185">Reference proteome</keyword>
<evidence type="ECO:0000313" key="2">
    <source>
        <dbReference type="Proteomes" id="UP000028537"/>
    </source>
</evidence>
<accession>A0A084F115</accession>
<protein>
    <submittedName>
        <fullName evidence="1">Uncharacterized protein</fullName>
    </submittedName>
</protein>
<reference evidence="1 2" key="1">
    <citation type="submission" date="2014-02" db="EMBL/GenBank/DDBJ databases">
        <title>Genome sequence of Ureaplasma diversum strain 246.</title>
        <authorList>
            <person name="Sirand-Pugnet P."/>
            <person name="Breton M."/>
            <person name="Dordet-Frisoni E."/>
            <person name="Baranowski E."/>
            <person name="Barre A."/>
            <person name="Couture C."/>
            <person name="Dupuy V."/>
            <person name="Gaurivaud P."/>
            <person name="Jacob D."/>
            <person name="Lemaitre C."/>
            <person name="Manso-Silvan L."/>
            <person name="Nikolski M."/>
            <person name="Nouvel L.-X."/>
            <person name="Poumarat F."/>
            <person name="Tardy F."/>
            <person name="Thebault P."/>
            <person name="Theil S."/>
            <person name="Citti C."/>
            <person name="Thiaucourt F."/>
            <person name="Blanchard A."/>
        </authorList>
    </citation>
    <scope>NUCLEOTIDE SEQUENCE [LARGE SCALE GENOMIC DNA]</scope>
    <source>
        <strain evidence="1 2">NCTC 246</strain>
    </source>
</reference>
<dbReference type="RefSeq" id="WP_038102157.1">
    <property type="nucleotide sequence ID" value="NZ_JFDP01000033.1"/>
</dbReference>
<comment type="caution">
    <text evidence="1">The sequence shown here is derived from an EMBL/GenBank/DDBJ whole genome shotgun (WGS) entry which is preliminary data.</text>
</comment>
<dbReference type="EMBL" id="JFDP01000033">
    <property type="protein sequence ID" value="KEZ23907.1"/>
    <property type="molecule type" value="Genomic_DNA"/>
</dbReference>
<dbReference type="AlphaFoldDB" id="A0A084F115"/>
<dbReference type="OrthoDB" id="404090at2"/>
<name>A0A084F115_9BACT</name>
<organism evidence="1 2">
    <name type="scientific">Ureaplasma diversum NCTC 246</name>
    <dbReference type="NCBI Taxonomy" id="1188241"/>
    <lineage>
        <taxon>Bacteria</taxon>
        <taxon>Bacillati</taxon>
        <taxon>Mycoplasmatota</taxon>
        <taxon>Mycoplasmoidales</taxon>
        <taxon>Mycoplasmoidaceae</taxon>
        <taxon>Ureaplasma</taxon>
    </lineage>
</organism>
<proteinExistence type="predicted"/>
<sequence>MNKTKTTIHLETEQLLEQGWTGNPENVLIRRTDGLLFEQDHPHVCPNGGNVHTSGVLYNNYDAENISYYDLDYGFQDDSIVILNNDIDPAKVKDYADKLETLVDQYYETISKNFMDNNIKENAVEIVQDNENWLNSFINEGERICYNLFADWYFKDIKDLIINKDQQTAKEHQVYTQKANKLKNGEDLKKLNKEHQDNLEKIERNYFDSVYSRINEIKQKILKDDSLFNSSSSKENFIKLTLALSTQIGVISELEEILEVQEQNRVYHMLQIVKINRLKLNNYYGNENQYLAALYEKRINFLSALGLEISVLKFLVDWYTLFIDLKTKLTTKNHPLANYATYYEAIKRIKASVRWAAKNKKALDFDDEFDNLYDLIDAGVGDSNLSDYEFLQKINASKNEVVTHKAYKTVYQPNYSVNATVNNSNIDLKAYINNQKVPLKTTLDNK</sequence>
<gene>
    <name evidence="1" type="ORF">UDIV_2050</name>
</gene>